<keyword evidence="5" id="KW-0902">Two-component regulatory system</keyword>
<evidence type="ECO:0000256" key="2">
    <source>
        <dbReference type="ARBA" id="ARBA00012438"/>
    </source>
</evidence>
<comment type="caution">
    <text evidence="8">The sequence shown here is derived from an EMBL/GenBank/DDBJ whole genome shotgun (WGS) entry which is preliminary data.</text>
</comment>
<proteinExistence type="predicted"/>
<keyword evidence="9" id="KW-1185">Reference proteome</keyword>
<evidence type="ECO:0000313" key="8">
    <source>
        <dbReference type="EMBL" id="MCC9295858.1"/>
    </source>
</evidence>
<feature type="domain" description="Histidine kinase" evidence="7">
    <location>
        <begin position="320"/>
        <end position="427"/>
    </location>
</feature>
<accession>A0ABS8N7T3</accession>
<dbReference type="SMART" id="SM00387">
    <property type="entry name" value="HATPase_c"/>
    <property type="match status" value="1"/>
</dbReference>
<reference evidence="8" key="1">
    <citation type="submission" date="2021-11" db="EMBL/GenBank/DDBJ databases">
        <authorList>
            <person name="Qingchun L."/>
            <person name="Dong Z."/>
            <person name="Zongwei Q."/>
            <person name="Jia Z."/>
            <person name="Duotao L."/>
        </authorList>
    </citation>
    <scope>NUCLEOTIDE SEQUENCE</scope>
    <source>
        <strain evidence="8">WLY-B-L2</strain>
    </source>
</reference>
<sequence length="433" mass="50118">MKTNENIKDDLYILILMTFSLPIISQLKFYPFHNTFRVSFSSAVFLFFLLWVKKIPLVSYGIAIGTSTVVFRITLDYIFKSGFQFYNDFLLHFPAFFYYLVFSYLLYIIKINNFHNRPLLIGIIATFVDITSSTTELLIRFLVLKNSISAYTLGLIFIIAITRSFFVLGFFNIIKLNEARTIVKEKEEKNRYMFLLISNLYAESIQLKKSLSYAENITRNCYNLYERLQNNHSDFNSKKLSQELLNIAGQVHEIKKDNQRIYAGLSKIILSEDSKDYMNIIEIASIMIKTNRKYAASLGKKIEFLTDISSNIPELHSYTVMSIINNLVSNSVESIERNGIIKIYIHKTYSSIVFKVEDNGSGIPERKRELIFKPGYTTKYNELGEPSTGIGLSYVKEIVTNLKGKIFLNNEAKNKQTIFTIEIPIKSLVRRMT</sequence>
<name>A0ABS8N7T3_9CLOT</name>
<feature type="transmembrane region" description="Helical" evidence="6">
    <location>
        <begin position="119"/>
        <end position="142"/>
    </location>
</feature>
<keyword evidence="6" id="KW-0812">Transmembrane</keyword>
<dbReference type="PANTHER" id="PTHR43547">
    <property type="entry name" value="TWO-COMPONENT HISTIDINE KINASE"/>
    <property type="match status" value="1"/>
</dbReference>
<dbReference type="PROSITE" id="PS50109">
    <property type="entry name" value="HIS_KIN"/>
    <property type="match status" value="1"/>
</dbReference>
<dbReference type="InterPro" id="IPR036890">
    <property type="entry name" value="HATPase_C_sf"/>
</dbReference>
<feature type="transmembrane region" description="Helical" evidence="6">
    <location>
        <begin position="85"/>
        <end position="107"/>
    </location>
</feature>
<dbReference type="PRINTS" id="PR00344">
    <property type="entry name" value="BCTRLSENSOR"/>
</dbReference>
<evidence type="ECO:0000313" key="9">
    <source>
        <dbReference type="Proteomes" id="UP001165422"/>
    </source>
</evidence>
<dbReference type="GO" id="GO:0016301">
    <property type="term" value="F:kinase activity"/>
    <property type="evidence" value="ECO:0007669"/>
    <property type="project" value="UniProtKB-KW"/>
</dbReference>
<gene>
    <name evidence="8" type="ORF">LN736_13405</name>
</gene>
<keyword evidence="4 8" id="KW-0418">Kinase</keyword>
<dbReference type="RefSeq" id="WP_229981716.1">
    <property type="nucleotide sequence ID" value="NZ_JAJJPB010000019.1"/>
</dbReference>
<organism evidence="8 9">
    <name type="scientific">Clostridium aromativorans</name>
    <dbReference type="NCBI Taxonomy" id="2836848"/>
    <lineage>
        <taxon>Bacteria</taxon>
        <taxon>Bacillati</taxon>
        <taxon>Bacillota</taxon>
        <taxon>Clostridia</taxon>
        <taxon>Eubacteriales</taxon>
        <taxon>Clostridiaceae</taxon>
        <taxon>Clostridium</taxon>
    </lineage>
</organism>
<dbReference type="EC" id="2.7.13.3" evidence="2"/>
<dbReference type="InterPro" id="IPR005467">
    <property type="entry name" value="His_kinase_dom"/>
</dbReference>
<keyword evidence="3" id="KW-0597">Phosphoprotein</keyword>
<evidence type="ECO:0000256" key="6">
    <source>
        <dbReference type="SAM" id="Phobius"/>
    </source>
</evidence>
<dbReference type="SUPFAM" id="SSF55874">
    <property type="entry name" value="ATPase domain of HSP90 chaperone/DNA topoisomerase II/histidine kinase"/>
    <property type="match status" value="1"/>
</dbReference>
<evidence type="ECO:0000256" key="5">
    <source>
        <dbReference type="ARBA" id="ARBA00023012"/>
    </source>
</evidence>
<comment type="catalytic activity">
    <reaction evidence="1">
        <text>ATP + protein L-histidine = ADP + protein N-phospho-L-histidine.</text>
        <dbReference type="EC" id="2.7.13.3"/>
    </reaction>
</comment>
<keyword evidence="6" id="KW-0472">Membrane</keyword>
<evidence type="ECO:0000256" key="4">
    <source>
        <dbReference type="ARBA" id="ARBA00022777"/>
    </source>
</evidence>
<feature type="transmembrane region" description="Helical" evidence="6">
    <location>
        <begin position="12"/>
        <end position="30"/>
    </location>
</feature>
<keyword evidence="6" id="KW-1133">Transmembrane helix</keyword>
<evidence type="ECO:0000256" key="1">
    <source>
        <dbReference type="ARBA" id="ARBA00000085"/>
    </source>
</evidence>
<dbReference type="PANTHER" id="PTHR43547:SF10">
    <property type="entry name" value="SENSOR HISTIDINE KINASE DCUS"/>
    <property type="match status" value="1"/>
</dbReference>
<feature type="transmembrane region" description="Helical" evidence="6">
    <location>
        <begin position="57"/>
        <end position="79"/>
    </location>
</feature>
<evidence type="ECO:0000256" key="3">
    <source>
        <dbReference type="ARBA" id="ARBA00022553"/>
    </source>
</evidence>
<dbReference type="Gene3D" id="3.30.565.10">
    <property type="entry name" value="Histidine kinase-like ATPase, C-terminal domain"/>
    <property type="match status" value="1"/>
</dbReference>
<dbReference type="InterPro" id="IPR003594">
    <property type="entry name" value="HATPase_dom"/>
</dbReference>
<protein>
    <recommendedName>
        <fullName evidence="2">histidine kinase</fullName>
        <ecNumber evidence="2">2.7.13.3</ecNumber>
    </recommendedName>
</protein>
<feature type="transmembrane region" description="Helical" evidence="6">
    <location>
        <begin position="148"/>
        <end position="174"/>
    </location>
</feature>
<dbReference type="InterPro" id="IPR004358">
    <property type="entry name" value="Sig_transdc_His_kin-like_C"/>
</dbReference>
<evidence type="ECO:0000259" key="7">
    <source>
        <dbReference type="PROSITE" id="PS50109"/>
    </source>
</evidence>
<dbReference type="Pfam" id="PF02518">
    <property type="entry name" value="HATPase_c"/>
    <property type="match status" value="1"/>
</dbReference>
<dbReference type="Proteomes" id="UP001165422">
    <property type="component" value="Unassembled WGS sequence"/>
</dbReference>
<keyword evidence="4 8" id="KW-0808">Transferase</keyword>
<dbReference type="EMBL" id="JAJJPB010000019">
    <property type="protein sequence ID" value="MCC9295858.1"/>
    <property type="molecule type" value="Genomic_DNA"/>
</dbReference>
<feature type="transmembrane region" description="Helical" evidence="6">
    <location>
        <begin position="36"/>
        <end position="52"/>
    </location>
</feature>